<dbReference type="GeneID" id="111099997"/>
<evidence type="ECO:0000313" key="3">
    <source>
        <dbReference type="RefSeq" id="XP_022287265.1"/>
    </source>
</evidence>
<protein>
    <submittedName>
        <fullName evidence="3">Uncharacterized protein LOC111099997 isoform X1</fullName>
    </submittedName>
</protein>
<dbReference type="Proteomes" id="UP000694844">
    <property type="component" value="Chromosome 6"/>
</dbReference>
<accession>A0A8B8A7Z4</accession>
<name>A0A8B8A7Z4_CRAVI</name>
<evidence type="ECO:0000256" key="1">
    <source>
        <dbReference type="SAM" id="MobiDB-lite"/>
    </source>
</evidence>
<reference evidence="3" key="1">
    <citation type="submission" date="2025-08" db="UniProtKB">
        <authorList>
            <consortium name="RefSeq"/>
        </authorList>
    </citation>
    <scope>IDENTIFICATION</scope>
    <source>
        <tissue evidence="3">Whole sample</tissue>
    </source>
</reference>
<feature type="region of interest" description="Disordered" evidence="1">
    <location>
        <begin position="245"/>
        <end position="265"/>
    </location>
</feature>
<feature type="region of interest" description="Disordered" evidence="1">
    <location>
        <begin position="144"/>
        <end position="181"/>
    </location>
</feature>
<keyword evidence="2" id="KW-1185">Reference proteome</keyword>
<dbReference type="OrthoDB" id="6195845at2759"/>
<gene>
    <name evidence="3" type="primary">LOC111099997</name>
</gene>
<sequence>MSAPMNICVLCLNIISDRGYRSLSSITSQEQYKEVLKLMCIPVIEGNACRSCAQKLNRVVKLNNDLKTILIKIRHERDQLVSTLKNLSGVRLIMIQEALKQKGIKREFSEVDSSSNIEPASAIHVIHTKTVGAVLSGAIIHAQKSEPSGPSAKVHTQTTKSSTYVPIAPRPTPTSSAMNNTPTLRLSSSNENAQELSASKTMVHSPTSESAVSCAAMIPTETQELSGSSAIIYTQASESLVSSLKTETETTESSTCTKTDTQTSELSKFPAIAPRPAPIVPPQLPIPQLGAIIYKPTPPYTVMGQNPTQGSLTFSANNPSPPVEAIVKKEPCDWLDPSKSLWPSKCHDVDKFTQTEDHSEEFHVKVMVKYNGVERLRIIKQKHEQAALKSLLNCASPRAVLRNLCQHEPYRWEVLEMVRNAIQEEIKQIAKEDCDLYKGQASNCDHSCEFDWQHTQNELQLKAPYLYSVFSSAICLHEKKNLKQMLTSIAVLLYGRSQIMNQLQYVLGLILHKYGLSKRGMNVIHEFGIAVSSSSLLKKRKKIVKKQGRALGLAGACCVEDDEGGLWEVNESPPEDQMDTATV</sequence>
<proteinExistence type="predicted"/>
<feature type="compositionally biased region" description="Polar residues" evidence="1">
    <location>
        <begin position="154"/>
        <end position="164"/>
    </location>
</feature>
<dbReference type="KEGG" id="cvn:111099997"/>
<dbReference type="AlphaFoldDB" id="A0A8B8A7Z4"/>
<organism evidence="2 3">
    <name type="scientific">Crassostrea virginica</name>
    <name type="common">Eastern oyster</name>
    <dbReference type="NCBI Taxonomy" id="6565"/>
    <lineage>
        <taxon>Eukaryota</taxon>
        <taxon>Metazoa</taxon>
        <taxon>Spiralia</taxon>
        <taxon>Lophotrochozoa</taxon>
        <taxon>Mollusca</taxon>
        <taxon>Bivalvia</taxon>
        <taxon>Autobranchia</taxon>
        <taxon>Pteriomorphia</taxon>
        <taxon>Ostreida</taxon>
        <taxon>Ostreoidea</taxon>
        <taxon>Ostreidae</taxon>
        <taxon>Crassostrea</taxon>
    </lineage>
</organism>
<evidence type="ECO:0000313" key="2">
    <source>
        <dbReference type="Proteomes" id="UP000694844"/>
    </source>
</evidence>
<dbReference type="RefSeq" id="XP_022287265.1">
    <property type="nucleotide sequence ID" value="XM_022431557.1"/>
</dbReference>